<dbReference type="FunFam" id="1.10.10.10:FF:000996">
    <property type="entry name" value="Predicted protein"/>
    <property type="match status" value="1"/>
</dbReference>
<dbReference type="GeneID" id="110243029"/>
<dbReference type="RefSeq" id="XP_020904740.1">
    <property type="nucleotide sequence ID" value="XM_021049081.2"/>
</dbReference>
<dbReference type="GO" id="GO:0005634">
    <property type="term" value="C:nucleus"/>
    <property type="evidence" value="ECO:0007669"/>
    <property type="project" value="UniProtKB-SubCell"/>
</dbReference>
<keyword evidence="6" id="KW-1185">Reference proteome</keyword>
<dbReference type="PRINTS" id="PR00454">
    <property type="entry name" value="ETSDOMAIN"/>
</dbReference>
<dbReference type="KEGG" id="epa:110243029"/>
<dbReference type="PROSITE" id="PS00345">
    <property type="entry name" value="ETS_DOMAIN_1"/>
    <property type="match status" value="1"/>
</dbReference>
<reference evidence="5" key="1">
    <citation type="submission" date="2022-11" db="UniProtKB">
        <authorList>
            <consortium name="EnsemblMetazoa"/>
        </authorList>
    </citation>
    <scope>IDENTIFICATION</scope>
</reference>
<dbReference type="PROSITE" id="PS50061">
    <property type="entry name" value="ETS_DOMAIN_3"/>
    <property type="match status" value="1"/>
</dbReference>
<sequence>MMAERRRHTKTSIHLWEFLLDLLSDEKCSSLITWTDREEGEFKLKNQEEVAKRWGHLKRRPGMNYDKLSRALRYYYQKDIIKKVNGQRLAYKFVNLQACAEKLPKQERMSPSPSSQNDMTVKNNEVVPYLTQSSPLNSFQTVQAPTQLSYPYSPLTKPNVGLQFVHSHSPVCVNGHVTYPTYQYVIPFQLSSVCPCH</sequence>
<dbReference type="Pfam" id="PF00178">
    <property type="entry name" value="Ets"/>
    <property type="match status" value="1"/>
</dbReference>
<dbReference type="GO" id="GO:0000981">
    <property type="term" value="F:DNA-binding transcription factor activity, RNA polymerase II-specific"/>
    <property type="evidence" value="ECO:0007669"/>
    <property type="project" value="TreeGrafter"/>
</dbReference>
<dbReference type="SUPFAM" id="SSF46785">
    <property type="entry name" value="Winged helix' DNA-binding domain"/>
    <property type="match status" value="1"/>
</dbReference>
<evidence type="ECO:0000256" key="1">
    <source>
        <dbReference type="ARBA" id="ARBA00005562"/>
    </source>
</evidence>
<dbReference type="PANTHER" id="PTHR11849:SF133">
    <property type="entry name" value="ETS DOMAIN-CONTAINING PROTEIN"/>
    <property type="match status" value="1"/>
</dbReference>
<dbReference type="InterPro" id="IPR036388">
    <property type="entry name" value="WH-like_DNA-bd_sf"/>
</dbReference>
<proteinExistence type="inferred from homology"/>
<name>A0A913XI02_EXADI</name>
<feature type="domain" description="ETS" evidence="4">
    <location>
        <begin position="13"/>
        <end position="94"/>
    </location>
</feature>
<dbReference type="EnsemblMetazoa" id="XM_021049081.2">
    <property type="protein sequence ID" value="XP_020904740.1"/>
    <property type="gene ID" value="LOC110243029"/>
</dbReference>
<comment type="subcellular location">
    <subcellularLocation>
        <location evidence="3">Nucleus</location>
    </subcellularLocation>
</comment>
<dbReference type="InterPro" id="IPR000418">
    <property type="entry name" value="Ets_dom"/>
</dbReference>
<dbReference type="OrthoDB" id="10067219at2759"/>
<evidence type="ECO:0000259" key="4">
    <source>
        <dbReference type="PROSITE" id="PS50061"/>
    </source>
</evidence>
<dbReference type="InterPro" id="IPR046328">
    <property type="entry name" value="ETS_fam"/>
</dbReference>
<dbReference type="InterPro" id="IPR036390">
    <property type="entry name" value="WH_DNA-bd_sf"/>
</dbReference>
<dbReference type="AlphaFoldDB" id="A0A913XI02"/>
<evidence type="ECO:0000256" key="3">
    <source>
        <dbReference type="RuleBase" id="RU004019"/>
    </source>
</evidence>
<dbReference type="PROSITE" id="PS00346">
    <property type="entry name" value="ETS_DOMAIN_2"/>
    <property type="match status" value="1"/>
</dbReference>
<evidence type="ECO:0000313" key="6">
    <source>
        <dbReference type="Proteomes" id="UP000887567"/>
    </source>
</evidence>
<dbReference type="Proteomes" id="UP000887567">
    <property type="component" value="Unplaced"/>
</dbReference>
<keyword evidence="3" id="KW-0539">Nucleus</keyword>
<dbReference type="PANTHER" id="PTHR11849">
    <property type="entry name" value="ETS"/>
    <property type="match status" value="1"/>
</dbReference>
<protein>
    <recommendedName>
        <fullName evidence="4">ETS domain-containing protein</fullName>
    </recommendedName>
</protein>
<dbReference type="Gene3D" id="1.10.10.10">
    <property type="entry name" value="Winged helix-like DNA-binding domain superfamily/Winged helix DNA-binding domain"/>
    <property type="match status" value="1"/>
</dbReference>
<evidence type="ECO:0000256" key="2">
    <source>
        <dbReference type="ARBA" id="ARBA00023125"/>
    </source>
</evidence>
<dbReference type="GO" id="GO:0030154">
    <property type="term" value="P:cell differentiation"/>
    <property type="evidence" value="ECO:0007669"/>
    <property type="project" value="TreeGrafter"/>
</dbReference>
<accession>A0A913XI02</accession>
<dbReference type="SMART" id="SM00413">
    <property type="entry name" value="ETS"/>
    <property type="match status" value="1"/>
</dbReference>
<evidence type="ECO:0000313" key="5">
    <source>
        <dbReference type="EnsemblMetazoa" id="XP_020904740.1"/>
    </source>
</evidence>
<organism evidence="5 6">
    <name type="scientific">Exaiptasia diaphana</name>
    <name type="common">Tropical sea anemone</name>
    <name type="synonym">Aiptasia pulchella</name>
    <dbReference type="NCBI Taxonomy" id="2652724"/>
    <lineage>
        <taxon>Eukaryota</taxon>
        <taxon>Metazoa</taxon>
        <taxon>Cnidaria</taxon>
        <taxon>Anthozoa</taxon>
        <taxon>Hexacorallia</taxon>
        <taxon>Actiniaria</taxon>
        <taxon>Aiptasiidae</taxon>
        <taxon>Exaiptasia</taxon>
    </lineage>
</organism>
<keyword evidence="2 3" id="KW-0238">DNA-binding</keyword>
<dbReference type="GO" id="GO:0043565">
    <property type="term" value="F:sequence-specific DNA binding"/>
    <property type="evidence" value="ECO:0007669"/>
    <property type="project" value="InterPro"/>
</dbReference>
<comment type="similarity">
    <text evidence="1 3">Belongs to the ETS family.</text>
</comment>